<dbReference type="EMBL" id="OU015566">
    <property type="protein sequence ID" value="CAG5107119.1"/>
    <property type="molecule type" value="Genomic_DNA"/>
</dbReference>
<keyword evidence="1 3" id="KW-0028">Amino-acid biosynthesis</keyword>
<keyword evidence="2 3" id="KW-0413">Isomerase</keyword>
<dbReference type="Gene3D" id="1.20.120.420">
    <property type="entry name" value="translation initiation factor eif-2b, domain 1"/>
    <property type="match status" value="1"/>
</dbReference>
<dbReference type="InterPro" id="IPR037171">
    <property type="entry name" value="NagB/RpiA_transferase-like"/>
</dbReference>
<dbReference type="PANTHER" id="PTHR43475:SF1">
    <property type="entry name" value="METHYLTHIORIBOSE-1-PHOSPHATE ISOMERASE"/>
    <property type="match status" value="1"/>
</dbReference>
<proteinExistence type="inferred from homology"/>
<dbReference type="NCBIfam" id="TIGR00512">
    <property type="entry name" value="salvage_mtnA"/>
    <property type="match status" value="1"/>
</dbReference>
<dbReference type="InterPro" id="IPR027363">
    <property type="entry name" value="M1Pi_N"/>
</dbReference>
<dbReference type="NCBIfam" id="NF004326">
    <property type="entry name" value="PRK05720.1"/>
    <property type="match status" value="1"/>
</dbReference>
<dbReference type="InterPro" id="IPR011559">
    <property type="entry name" value="Initiation_fac_2B_a/b/d"/>
</dbReference>
<evidence type="ECO:0000313" key="5">
    <source>
        <dbReference type="Proteomes" id="UP001158576"/>
    </source>
</evidence>
<organism evidence="4 5">
    <name type="scientific">Oikopleura dioica</name>
    <name type="common">Tunicate</name>
    <dbReference type="NCBI Taxonomy" id="34765"/>
    <lineage>
        <taxon>Eukaryota</taxon>
        <taxon>Metazoa</taxon>
        <taxon>Chordata</taxon>
        <taxon>Tunicata</taxon>
        <taxon>Appendicularia</taxon>
        <taxon>Copelata</taxon>
        <taxon>Oikopleuridae</taxon>
        <taxon>Oikopleura</taxon>
    </lineage>
</organism>
<dbReference type="InterPro" id="IPR005251">
    <property type="entry name" value="IF-M1Pi"/>
</dbReference>
<protein>
    <recommendedName>
        <fullName evidence="3">Methylthioribose-1-phosphate isomerase</fullName>
        <shortName evidence="3">M1Pi</shortName>
        <shortName evidence="3">MTR-1-P isomerase</shortName>
        <ecNumber evidence="3">5.3.1.23</ecNumber>
    </recommendedName>
    <alternativeName>
        <fullName evidence="3">S-methyl-5-thioribose-1-phosphate isomerase</fullName>
    </alternativeName>
    <alternativeName>
        <fullName evidence="3">Translation initiation factor eIF-2B subunit alpha/beta/delta-like protein</fullName>
    </alternativeName>
</protein>
<dbReference type="PANTHER" id="PTHR43475">
    <property type="entry name" value="METHYLTHIORIBOSE-1-PHOSPHATE ISOMERASE"/>
    <property type="match status" value="1"/>
</dbReference>
<keyword evidence="3" id="KW-0539">Nucleus</keyword>
<evidence type="ECO:0000313" key="4">
    <source>
        <dbReference type="EMBL" id="CAG5107119.1"/>
    </source>
</evidence>
<keyword evidence="3" id="KW-0486">Methionine biosynthesis</keyword>
<dbReference type="Gene3D" id="3.40.50.10470">
    <property type="entry name" value="Translation initiation factor eif-2b, domain 2"/>
    <property type="match status" value="1"/>
</dbReference>
<accession>A0ABN7SXM1</accession>
<reference evidence="4 5" key="1">
    <citation type="submission" date="2021-04" db="EMBL/GenBank/DDBJ databases">
        <authorList>
            <person name="Bliznina A."/>
        </authorList>
    </citation>
    <scope>NUCLEOTIDE SEQUENCE [LARGE SCALE GENOMIC DNA]</scope>
</reference>
<comment type="catalytic activity">
    <reaction evidence="3">
        <text>5-(methylsulfanyl)-alpha-D-ribose 1-phosphate = 5-(methylsulfanyl)-D-ribulose 1-phosphate</text>
        <dbReference type="Rhea" id="RHEA:19989"/>
        <dbReference type="ChEBI" id="CHEBI:58533"/>
        <dbReference type="ChEBI" id="CHEBI:58548"/>
        <dbReference type="EC" id="5.3.1.23"/>
    </reaction>
</comment>
<feature type="site" description="Transition state stabilizer" evidence="3">
    <location>
        <position position="165"/>
    </location>
</feature>
<dbReference type="InterPro" id="IPR000649">
    <property type="entry name" value="IF-2B-related"/>
</dbReference>
<dbReference type="InterPro" id="IPR042529">
    <property type="entry name" value="IF_2B-like_C"/>
</dbReference>
<dbReference type="NCBIfam" id="TIGR00524">
    <property type="entry name" value="eIF-2B_rel"/>
    <property type="match status" value="1"/>
</dbReference>
<comment type="similarity">
    <text evidence="3">Belongs to the eIF-2B alpha/beta/delta subunits family. MtnA subfamily.</text>
</comment>
<dbReference type="SUPFAM" id="SSF100950">
    <property type="entry name" value="NagB/RpiA/CoA transferase-like"/>
    <property type="match status" value="1"/>
</dbReference>
<evidence type="ECO:0000256" key="2">
    <source>
        <dbReference type="ARBA" id="ARBA00023235"/>
    </source>
</evidence>
<feature type="active site" description="Proton donor" evidence="3">
    <location>
        <position position="245"/>
    </location>
</feature>
<comment type="pathway">
    <text evidence="3">Amino-acid biosynthesis; L-methionine biosynthesis via salvage pathway; L-methionine from S-methyl-5-thio-alpha-D-ribose 1-phosphate: step 1/6.</text>
</comment>
<dbReference type="Pfam" id="PF01008">
    <property type="entry name" value="IF-2B"/>
    <property type="match status" value="1"/>
</dbReference>
<comment type="function">
    <text evidence="3">Catalyzes the interconversion of methylthioribose-1-phosphate (MTR-1-P) into methylthioribulose-1-phosphate (MTRu-1-P).</text>
</comment>
<dbReference type="HAMAP" id="MF_01678">
    <property type="entry name" value="Salvage_MtnA"/>
    <property type="match status" value="1"/>
</dbReference>
<evidence type="ECO:0000256" key="3">
    <source>
        <dbReference type="HAMAP-Rule" id="MF_03119"/>
    </source>
</evidence>
<keyword evidence="3" id="KW-0963">Cytoplasm</keyword>
<comment type="subcellular location">
    <subcellularLocation>
        <location evidence="3">Cytoplasm</location>
    </subcellularLocation>
    <subcellularLocation>
        <location evidence="3">Nucleus</location>
    </subcellularLocation>
</comment>
<sequence length="352" mass="38974">MSLEAIKYERGSLEILDQLKLPLISEYIRIRTIEDGYRAIKQMNVRGAPAIAIVGCLSKSLTNQKQVDRKEFEDENLLKTFVVDGFNRLVSARPTAVNMTEAAQRYSQVDSWLVRGDLKASKTRLLAKLESEMEADIKTNKLIGDHGAEEIRKIVGEQVTILTHCNTGSLATAGYGTALGVIRSLYRDKALYHVFCTETRPYNQGSRLTAYELVYEKIPATLIADSMVSAAIKEKGINCIVVGADRVAKNGDSANKIGTFQLAVVAKHFKIPFYIAAPFTTIDFNCESGDQIVIEERSPKELTKIGGKRIAAEGINVWNPAFDVAPAELIEGIITERGVFKPDELKNQMNVE</sequence>
<evidence type="ECO:0000256" key="1">
    <source>
        <dbReference type="ARBA" id="ARBA00022605"/>
    </source>
</evidence>
<name>A0ABN7SXM1_OIKDI</name>
<dbReference type="Proteomes" id="UP001158576">
    <property type="component" value="Chromosome 1"/>
</dbReference>
<keyword evidence="5" id="KW-1185">Reference proteome</keyword>
<gene>
    <name evidence="4" type="ORF">OKIOD_LOCUS11920</name>
</gene>
<dbReference type="EC" id="5.3.1.23" evidence="3"/>